<dbReference type="KEGG" id="dsa:Desal_2195"/>
<sequence length="143" mass="16183">MTNATILFVDDEEAFVEAMSKRLERRNMTVHKAYSGDEGLSMLGKNPGIEVVILDVKMPYKDGLTVLQEIKRDFPLVEVIMLTGHATVESAITGMQNGAFDYLMKPCSIDDLVEKIRAAMKLYHEHEDEETMARIDEITNRMA</sequence>
<dbReference type="InterPro" id="IPR050595">
    <property type="entry name" value="Bact_response_regulator"/>
</dbReference>
<dbReference type="SUPFAM" id="SSF52172">
    <property type="entry name" value="CheY-like"/>
    <property type="match status" value="1"/>
</dbReference>
<dbReference type="GO" id="GO:0000160">
    <property type="term" value="P:phosphorelay signal transduction system"/>
    <property type="evidence" value="ECO:0007669"/>
    <property type="project" value="UniProtKB-KW"/>
</dbReference>
<organism evidence="5 6">
    <name type="scientific">Maridesulfovibrio salexigens (strain ATCC 14822 / DSM 2638 / NCIMB 8403 / VKM B-1763)</name>
    <name type="common">Desulfovibrio salexigens</name>
    <dbReference type="NCBI Taxonomy" id="526222"/>
    <lineage>
        <taxon>Bacteria</taxon>
        <taxon>Pseudomonadati</taxon>
        <taxon>Thermodesulfobacteriota</taxon>
        <taxon>Desulfovibrionia</taxon>
        <taxon>Desulfovibrionales</taxon>
        <taxon>Desulfovibrionaceae</taxon>
        <taxon>Maridesulfovibrio</taxon>
    </lineage>
</organism>
<evidence type="ECO:0000256" key="2">
    <source>
        <dbReference type="ARBA" id="ARBA00023012"/>
    </source>
</evidence>
<accession>C6BW50</accession>
<evidence type="ECO:0000256" key="1">
    <source>
        <dbReference type="ARBA" id="ARBA00022553"/>
    </source>
</evidence>
<dbReference type="InterPro" id="IPR011006">
    <property type="entry name" value="CheY-like_superfamily"/>
</dbReference>
<protein>
    <submittedName>
        <fullName evidence="5">Response regulator receiver protein</fullName>
    </submittedName>
</protein>
<proteinExistence type="predicted"/>
<feature type="modified residue" description="4-aspartylphosphate" evidence="3">
    <location>
        <position position="55"/>
    </location>
</feature>
<dbReference type="Gene3D" id="3.40.50.2300">
    <property type="match status" value="1"/>
</dbReference>
<keyword evidence="2" id="KW-0902">Two-component regulatory system</keyword>
<feature type="domain" description="Response regulatory" evidence="4">
    <location>
        <begin position="5"/>
        <end position="120"/>
    </location>
</feature>
<dbReference type="Proteomes" id="UP000002601">
    <property type="component" value="Chromosome"/>
</dbReference>
<reference evidence="5 6" key="1">
    <citation type="submission" date="2009-06" db="EMBL/GenBank/DDBJ databases">
        <title>Complete sequence of Desulfovibrio salexigens DSM 2638.</title>
        <authorList>
            <consortium name="US DOE Joint Genome Institute"/>
            <person name="Lucas S."/>
            <person name="Copeland A."/>
            <person name="Lapidus A."/>
            <person name="Glavina del Rio T."/>
            <person name="Tice H."/>
            <person name="Bruce D."/>
            <person name="Goodwin L."/>
            <person name="Pitluck S."/>
            <person name="Munk A.C."/>
            <person name="Brettin T."/>
            <person name="Detter J.C."/>
            <person name="Han C."/>
            <person name="Tapia R."/>
            <person name="Larimer F."/>
            <person name="Land M."/>
            <person name="Hauser L."/>
            <person name="Kyrpides N."/>
            <person name="Anderson I."/>
            <person name="Wall J.D."/>
            <person name="Arkin A.P."/>
            <person name="Dehal P."/>
            <person name="Chivian D."/>
            <person name="Giles B."/>
            <person name="Hazen T.C."/>
        </authorList>
    </citation>
    <scope>NUCLEOTIDE SEQUENCE [LARGE SCALE GENOMIC DNA]</scope>
    <source>
        <strain evidence="6">ATCC 14822 / DSM 2638 / NCIMB 8403 / VKM B-1763</strain>
    </source>
</reference>
<name>C6BW50_MARSD</name>
<keyword evidence="1 3" id="KW-0597">Phosphoprotein</keyword>
<gene>
    <name evidence="5" type="ordered locus">Desal_2195</name>
</gene>
<dbReference type="eggNOG" id="COG0745">
    <property type="taxonomic scope" value="Bacteria"/>
</dbReference>
<evidence type="ECO:0000313" key="6">
    <source>
        <dbReference type="Proteomes" id="UP000002601"/>
    </source>
</evidence>
<dbReference type="PANTHER" id="PTHR44591:SF14">
    <property type="entry name" value="PROTEIN PILG"/>
    <property type="match status" value="1"/>
</dbReference>
<evidence type="ECO:0000256" key="3">
    <source>
        <dbReference type="PROSITE-ProRule" id="PRU00169"/>
    </source>
</evidence>
<dbReference type="OrthoDB" id="9800029at2"/>
<dbReference type="RefSeq" id="WP_015852069.1">
    <property type="nucleotide sequence ID" value="NC_012881.1"/>
</dbReference>
<dbReference type="PANTHER" id="PTHR44591">
    <property type="entry name" value="STRESS RESPONSE REGULATOR PROTEIN 1"/>
    <property type="match status" value="1"/>
</dbReference>
<evidence type="ECO:0000313" key="5">
    <source>
        <dbReference type="EMBL" id="ACS80253.1"/>
    </source>
</evidence>
<dbReference type="EMBL" id="CP001649">
    <property type="protein sequence ID" value="ACS80253.1"/>
    <property type="molecule type" value="Genomic_DNA"/>
</dbReference>
<dbReference type="Pfam" id="PF00072">
    <property type="entry name" value="Response_reg"/>
    <property type="match status" value="1"/>
</dbReference>
<keyword evidence="6" id="KW-1185">Reference proteome</keyword>
<evidence type="ECO:0000259" key="4">
    <source>
        <dbReference type="PROSITE" id="PS50110"/>
    </source>
</evidence>
<dbReference type="HOGENOM" id="CLU_000445_69_8_7"/>
<dbReference type="InterPro" id="IPR001789">
    <property type="entry name" value="Sig_transdc_resp-reg_receiver"/>
</dbReference>
<dbReference type="AlphaFoldDB" id="C6BW50"/>
<dbReference type="PROSITE" id="PS50110">
    <property type="entry name" value="RESPONSE_REGULATORY"/>
    <property type="match status" value="1"/>
</dbReference>
<dbReference type="SMART" id="SM00448">
    <property type="entry name" value="REC"/>
    <property type="match status" value="1"/>
</dbReference>
<dbReference type="STRING" id="526222.Desal_2195"/>